<keyword evidence="1" id="KW-0812">Transmembrane</keyword>
<geneLocation type="plasmid" evidence="3 4">
    <name>1</name>
</geneLocation>
<feature type="signal peptide" evidence="2">
    <location>
        <begin position="1"/>
        <end position="26"/>
    </location>
</feature>
<name>W0RQQ7_9BACT</name>
<reference evidence="3 4" key="1">
    <citation type="journal article" date="2014" name="Genome Announc.">
        <title>Genome Sequence and Methylome of Soil Bacterium Gemmatirosa kalamazoonensis KBS708T, a Member of the Rarely Cultivated Gemmatimonadetes Phylum.</title>
        <authorList>
            <person name="Debruyn J.M."/>
            <person name="Radosevich M."/>
            <person name="Wommack K.E."/>
            <person name="Polson S.W."/>
            <person name="Hauser L.J."/>
            <person name="Fawaz M.N."/>
            <person name="Korlach J."/>
            <person name="Tsai Y.C."/>
        </authorList>
    </citation>
    <scope>NUCLEOTIDE SEQUENCE [LARGE SCALE GENOMIC DNA]</scope>
    <source>
        <strain evidence="3 4">KBS708</strain>
        <plasmid evidence="4">Plasmid 1</plasmid>
    </source>
</reference>
<evidence type="ECO:0000313" key="3">
    <source>
        <dbReference type="EMBL" id="AHG92787.1"/>
    </source>
</evidence>
<dbReference type="OrthoDB" id="532191at2"/>
<organism evidence="3 4">
    <name type="scientific">Gemmatirosa kalamazoonensis</name>
    <dbReference type="NCBI Taxonomy" id="861299"/>
    <lineage>
        <taxon>Bacteria</taxon>
        <taxon>Pseudomonadati</taxon>
        <taxon>Gemmatimonadota</taxon>
        <taxon>Gemmatimonadia</taxon>
        <taxon>Gemmatimonadales</taxon>
        <taxon>Gemmatimonadaceae</taxon>
        <taxon>Gemmatirosa</taxon>
    </lineage>
</organism>
<evidence type="ECO:0000256" key="2">
    <source>
        <dbReference type="SAM" id="SignalP"/>
    </source>
</evidence>
<keyword evidence="3" id="KW-0614">Plasmid</keyword>
<proteinExistence type="predicted"/>
<evidence type="ECO:0000313" key="4">
    <source>
        <dbReference type="Proteomes" id="UP000019151"/>
    </source>
</evidence>
<keyword evidence="2" id="KW-0732">Signal</keyword>
<sequence length="139" mass="14396">MPNARRIVIAVLAAASLLGFAAIVVAADRNTLPPFIKHLYDWPGGDKVGHVTLLAVLTLLVDLALGGRRIRLGGLAPQLGSVLVAAAITMEEASQAFFPDRTLSAADLACSYLGVYLGARAAAALLARWRAPAPSPDAA</sequence>
<evidence type="ECO:0008006" key="5">
    <source>
        <dbReference type="Google" id="ProtNLM"/>
    </source>
</evidence>
<keyword evidence="1" id="KW-1133">Transmembrane helix</keyword>
<gene>
    <name evidence="3" type="ORF">J421_5252</name>
</gene>
<dbReference type="EMBL" id="CP007129">
    <property type="protein sequence ID" value="AHG92787.1"/>
    <property type="molecule type" value="Genomic_DNA"/>
</dbReference>
<evidence type="ECO:0000256" key="1">
    <source>
        <dbReference type="SAM" id="Phobius"/>
    </source>
</evidence>
<dbReference type="AlphaFoldDB" id="W0RQQ7"/>
<dbReference type="RefSeq" id="WP_025414114.1">
    <property type="nucleotide sequence ID" value="NZ_CP007129.1"/>
</dbReference>
<keyword evidence="1" id="KW-0472">Membrane</keyword>
<protein>
    <recommendedName>
        <fullName evidence="5">VanZ family protein</fullName>
    </recommendedName>
</protein>
<dbReference type="HOGENOM" id="CLU_144741_1_0_0"/>
<dbReference type="KEGG" id="gba:J421_5252"/>
<keyword evidence="4" id="KW-1185">Reference proteome</keyword>
<dbReference type="Proteomes" id="UP000019151">
    <property type="component" value="Plasmid 1"/>
</dbReference>
<feature type="chain" id="PRO_5004794712" description="VanZ family protein" evidence="2">
    <location>
        <begin position="27"/>
        <end position="139"/>
    </location>
</feature>
<accession>W0RQQ7</accession>
<feature type="transmembrane region" description="Helical" evidence="1">
    <location>
        <begin position="50"/>
        <end position="67"/>
    </location>
</feature>
<dbReference type="InParanoid" id="W0RQQ7"/>